<accession>A0A1I3TMB1</accession>
<gene>
    <name evidence="1" type="ORF">SAMN05421753_1411</name>
</gene>
<sequence>MTFGRAKLLLSRHKDHVFHEGRLGGSLAPLL</sequence>
<dbReference type="EMBL" id="FOQD01000041">
    <property type="protein sequence ID" value="SFJ72348.1"/>
    <property type="molecule type" value="Genomic_DNA"/>
</dbReference>
<evidence type="ECO:0000313" key="1">
    <source>
        <dbReference type="EMBL" id="SFJ72348.1"/>
    </source>
</evidence>
<dbReference type="AlphaFoldDB" id="A0A1I3TMB1"/>
<name>A0A1I3TMB1_9PLAN</name>
<keyword evidence="2" id="KW-1185">Reference proteome</keyword>
<reference evidence="2" key="1">
    <citation type="submission" date="2016-10" db="EMBL/GenBank/DDBJ databases">
        <authorList>
            <person name="Varghese N."/>
            <person name="Submissions S."/>
        </authorList>
    </citation>
    <scope>NUCLEOTIDE SEQUENCE [LARGE SCALE GENOMIC DNA]</scope>
    <source>
        <strain evidence="2">DSM 26348</strain>
    </source>
</reference>
<protein>
    <submittedName>
        <fullName evidence="1">Uncharacterized protein</fullName>
    </submittedName>
</protein>
<organism evidence="1 2">
    <name type="scientific">Planctomicrobium piriforme</name>
    <dbReference type="NCBI Taxonomy" id="1576369"/>
    <lineage>
        <taxon>Bacteria</taxon>
        <taxon>Pseudomonadati</taxon>
        <taxon>Planctomycetota</taxon>
        <taxon>Planctomycetia</taxon>
        <taxon>Planctomycetales</taxon>
        <taxon>Planctomycetaceae</taxon>
        <taxon>Planctomicrobium</taxon>
    </lineage>
</organism>
<evidence type="ECO:0000313" key="2">
    <source>
        <dbReference type="Proteomes" id="UP000199518"/>
    </source>
</evidence>
<proteinExistence type="predicted"/>
<dbReference type="Proteomes" id="UP000199518">
    <property type="component" value="Unassembled WGS sequence"/>
</dbReference>